<evidence type="ECO:0000259" key="3">
    <source>
        <dbReference type="PROSITE" id="PS51000"/>
    </source>
</evidence>
<dbReference type="PANTHER" id="PTHR30363">
    <property type="entry name" value="HTH-TYPE TRANSCRIPTIONAL REGULATOR SRLR-RELATED"/>
    <property type="match status" value="1"/>
</dbReference>
<dbReference type="SMART" id="SM00420">
    <property type="entry name" value="HTH_DEOR"/>
    <property type="match status" value="1"/>
</dbReference>
<dbReference type="Pfam" id="PF05573">
    <property type="entry name" value="NosL"/>
    <property type="match status" value="1"/>
</dbReference>
<dbReference type="EMBL" id="CP141615">
    <property type="protein sequence ID" value="WRP17025.1"/>
    <property type="molecule type" value="Genomic_DNA"/>
</dbReference>
<evidence type="ECO:0000256" key="1">
    <source>
        <dbReference type="ARBA" id="ARBA00023015"/>
    </source>
</evidence>
<organism evidence="4 5">
    <name type="scientific">Carboxydichorda subterranea</name>
    <dbReference type="NCBI Taxonomy" id="3109565"/>
    <lineage>
        <taxon>Bacteria</taxon>
        <taxon>Bacillati</taxon>
        <taxon>Bacillota</taxon>
        <taxon>Limnochordia</taxon>
        <taxon>Limnochordales</taxon>
        <taxon>Geochordaceae</taxon>
        <taxon>Carboxydichorda</taxon>
    </lineage>
</organism>
<dbReference type="InterPro" id="IPR008719">
    <property type="entry name" value="N2O_reductase_NosL"/>
</dbReference>
<dbReference type="InterPro" id="IPR050313">
    <property type="entry name" value="Carb_Metab_HTH_regulators"/>
</dbReference>
<sequence length="189" mass="20238">MLGPERHRRILEHLRQHGSATVQALCRMLGVSRMTVQRDLAALARRGVLVRVRGGAVRADVPPAGAPDRCEICGVPVRVRDAFVVVDDSGRRHMACCPHCGVLLARMVAPATALAADFLTGRVLEARSATYVVDSEVHTCCSPSVLAFAGADEASRFQGAFGGKLVRWAGLSRELTHPRALPGPSRNVS</sequence>
<dbReference type="SUPFAM" id="SSF46785">
    <property type="entry name" value="Winged helix' DNA-binding domain"/>
    <property type="match status" value="1"/>
</dbReference>
<dbReference type="RefSeq" id="WP_324716297.1">
    <property type="nucleotide sequence ID" value="NZ_CP141615.1"/>
</dbReference>
<accession>A0ABZ1BWM9</accession>
<name>A0ABZ1BWM9_9FIRM</name>
<dbReference type="InterPro" id="IPR036388">
    <property type="entry name" value="WH-like_DNA-bd_sf"/>
</dbReference>
<evidence type="ECO:0000313" key="5">
    <source>
        <dbReference type="Proteomes" id="UP001332192"/>
    </source>
</evidence>
<dbReference type="InterPro" id="IPR001034">
    <property type="entry name" value="DeoR_HTH"/>
</dbReference>
<dbReference type="Gene3D" id="1.10.10.10">
    <property type="entry name" value="Winged helix-like DNA-binding domain superfamily/Winged helix DNA-binding domain"/>
    <property type="match status" value="1"/>
</dbReference>
<feature type="domain" description="HTH deoR-type" evidence="3">
    <location>
        <begin position="3"/>
        <end position="58"/>
    </location>
</feature>
<reference evidence="4 5" key="1">
    <citation type="journal article" date="2024" name="Front. Microbiol.">
        <title>Novel thermophilic genera Geochorda gen. nov. and Carboxydochorda gen. nov. from the deep terrestrial subsurface reveal the ecophysiological diversity in the class Limnochordia.</title>
        <authorList>
            <person name="Karnachuk O.V."/>
            <person name="Lukina A.P."/>
            <person name="Avakyan M.R."/>
            <person name="Kadnikov V.V."/>
            <person name="Begmatov S."/>
            <person name="Beletsky A.V."/>
            <person name="Vlasova K.G."/>
            <person name="Novikov A.A."/>
            <person name="Shcherbakova V.A."/>
            <person name="Mardanov A.V."/>
            <person name="Ravin N.V."/>
        </authorList>
    </citation>
    <scope>NUCLEOTIDE SEQUENCE [LARGE SCALE GENOMIC DNA]</scope>
    <source>
        <strain evidence="4 5">L945</strain>
    </source>
</reference>
<gene>
    <name evidence="4" type="ORF">U7230_13190</name>
</gene>
<keyword evidence="5" id="KW-1185">Reference proteome</keyword>
<dbReference type="Gene3D" id="3.30.70.2050">
    <property type="match status" value="1"/>
</dbReference>
<dbReference type="PANTHER" id="PTHR30363:SF44">
    <property type="entry name" value="AGA OPERON TRANSCRIPTIONAL REPRESSOR-RELATED"/>
    <property type="match status" value="1"/>
</dbReference>
<dbReference type="Pfam" id="PF08220">
    <property type="entry name" value="HTH_DeoR"/>
    <property type="match status" value="1"/>
</dbReference>
<proteinExistence type="predicted"/>
<protein>
    <submittedName>
        <fullName evidence="4">DeoR family transcriptional regulator</fullName>
    </submittedName>
</protein>
<dbReference type="InterPro" id="IPR036390">
    <property type="entry name" value="WH_DNA-bd_sf"/>
</dbReference>
<keyword evidence="2" id="KW-0804">Transcription</keyword>
<dbReference type="SUPFAM" id="SSF160387">
    <property type="entry name" value="NosL/MerB-like"/>
    <property type="match status" value="1"/>
</dbReference>
<evidence type="ECO:0000256" key="2">
    <source>
        <dbReference type="ARBA" id="ARBA00023163"/>
    </source>
</evidence>
<dbReference type="PRINTS" id="PR00037">
    <property type="entry name" value="HTHLACR"/>
</dbReference>
<dbReference type="Proteomes" id="UP001332192">
    <property type="component" value="Chromosome"/>
</dbReference>
<keyword evidence="1" id="KW-0805">Transcription regulation</keyword>
<evidence type="ECO:0000313" key="4">
    <source>
        <dbReference type="EMBL" id="WRP17025.1"/>
    </source>
</evidence>
<dbReference type="PROSITE" id="PS51000">
    <property type="entry name" value="HTH_DEOR_2"/>
    <property type="match status" value="1"/>
</dbReference>